<dbReference type="AlphaFoldDB" id="C3J912"/>
<evidence type="ECO:0000259" key="1">
    <source>
        <dbReference type="Pfam" id="PF00425"/>
    </source>
</evidence>
<evidence type="ECO:0000313" key="3">
    <source>
        <dbReference type="Proteomes" id="UP000004295"/>
    </source>
</evidence>
<dbReference type="EMBL" id="ACNN01000011">
    <property type="protein sequence ID" value="EEN83315.1"/>
    <property type="molecule type" value="Genomic_DNA"/>
</dbReference>
<protein>
    <submittedName>
        <fullName evidence="2">Para-aminobenzoate synthase component I</fullName>
        <ecNumber evidence="2">2.6.1.85</ecNumber>
    </submittedName>
</protein>
<dbReference type="Gene3D" id="3.60.120.10">
    <property type="entry name" value="Anthranilate synthase"/>
    <property type="match status" value="1"/>
</dbReference>
<organism evidence="2 3">
    <name type="scientific">Porphyromonas endodontalis (strain ATCC 35406 / DSM 24491 / JCM 8526 / CCUG 16442 / BCRC 14492 / NCTC 13058 / HG 370)</name>
    <name type="common">Bacteroides endodontalis</name>
    <dbReference type="NCBI Taxonomy" id="553175"/>
    <lineage>
        <taxon>Bacteria</taxon>
        <taxon>Pseudomonadati</taxon>
        <taxon>Bacteroidota</taxon>
        <taxon>Bacteroidia</taxon>
        <taxon>Bacteroidales</taxon>
        <taxon>Porphyromonadaceae</taxon>
        <taxon>Porphyromonas</taxon>
    </lineage>
</organism>
<dbReference type="InterPro" id="IPR015890">
    <property type="entry name" value="Chorismate_C"/>
</dbReference>
<name>C3J912_POREA</name>
<dbReference type="Pfam" id="PF00425">
    <property type="entry name" value="Chorismate_bind"/>
    <property type="match status" value="1"/>
</dbReference>
<dbReference type="PANTHER" id="PTHR11236:SF50">
    <property type="entry name" value="AMINODEOXYCHORISMATE SYNTHASE COMPONENT 1"/>
    <property type="match status" value="1"/>
</dbReference>
<dbReference type="PRINTS" id="PR00095">
    <property type="entry name" value="ANTSNTHASEI"/>
</dbReference>
<gene>
    <name evidence="2" type="ORF">POREN0001_1450</name>
</gene>
<evidence type="ECO:0000313" key="2">
    <source>
        <dbReference type="EMBL" id="EEN83315.1"/>
    </source>
</evidence>
<feature type="domain" description="Chorismate-utilising enzyme C-terminal" evidence="1">
    <location>
        <begin position="75"/>
        <end position="322"/>
    </location>
</feature>
<accession>C3J912</accession>
<keyword evidence="2" id="KW-0032">Aminotransferase</keyword>
<dbReference type="Proteomes" id="UP000004295">
    <property type="component" value="Unassembled WGS sequence"/>
</dbReference>
<dbReference type="NCBIfam" id="NF005486">
    <property type="entry name" value="PRK07093.1"/>
    <property type="match status" value="1"/>
</dbReference>
<keyword evidence="3" id="KW-1185">Reference proteome</keyword>
<dbReference type="GO" id="GO:0046820">
    <property type="term" value="F:4-amino-4-deoxychorismate synthase activity"/>
    <property type="evidence" value="ECO:0007669"/>
    <property type="project" value="UniProtKB-EC"/>
</dbReference>
<comment type="caution">
    <text evidence="2">The sequence shown here is derived from an EMBL/GenBank/DDBJ whole genome shotgun (WGS) entry which is preliminary data.</text>
</comment>
<dbReference type="InterPro" id="IPR005801">
    <property type="entry name" value="ADC_synthase"/>
</dbReference>
<dbReference type="PANTHER" id="PTHR11236">
    <property type="entry name" value="AMINOBENZOATE/ANTHRANILATE SYNTHASE"/>
    <property type="match status" value="1"/>
</dbReference>
<reference evidence="2 3" key="1">
    <citation type="submission" date="2009-04" db="EMBL/GenBank/DDBJ databases">
        <authorList>
            <person name="Sebastian Y."/>
            <person name="Madupu R."/>
            <person name="Durkin A.S."/>
            <person name="Torralba M."/>
            <person name="Methe B."/>
            <person name="Sutton G.G."/>
            <person name="Strausberg R.L."/>
            <person name="Nelson K.E."/>
        </authorList>
    </citation>
    <scope>NUCLEOTIDE SEQUENCE [LARGE SCALE GENOMIC DNA]</scope>
    <source>
        <strain evidence="3">ATCC 35406 / BCRC 14492 / JCM 8526 / NCTC 13058 / HG 370</strain>
    </source>
</reference>
<proteinExistence type="predicted"/>
<keyword evidence="2" id="KW-0808">Transferase</keyword>
<dbReference type="GO" id="GO:0000162">
    <property type="term" value="P:L-tryptophan biosynthetic process"/>
    <property type="evidence" value="ECO:0007669"/>
    <property type="project" value="TreeGrafter"/>
</dbReference>
<dbReference type="STRING" id="553175.POREN0001_1450"/>
<dbReference type="InterPro" id="IPR019999">
    <property type="entry name" value="Anth_synth_I-like"/>
</dbReference>
<dbReference type="GeneID" id="93365073"/>
<dbReference type="eggNOG" id="COG0147">
    <property type="taxonomic scope" value="Bacteria"/>
</dbReference>
<dbReference type="EC" id="2.6.1.85" evidence="2"/>
<dbReference type="SUPFAM" id="SSF56322">
    <property type="entry name" value="ADC synthase"/>
    <property type="match status" value="1"/>
</dbReference>
<dbReference type="RefSeq" id="WP_004332651.1">
    <property type="nucleotide sequence ID" value="NZ_ACNN01000011.1"/>
</dbReference>
<sequence>MAAHDLRRAINLLGSQEKPFLFAIDFAVREGWVWEEPLAQQEVLFRVGSYTNAPLTAELPPLPPHPLLVAHPLSEECYQGKFARIQEALSRGDSFLANLTISTPIETPLSLSEIFSRAEAPYKLMVPGRFVSFSPERFIRTQGGCKTIETNPMKGTIDAATPNAREHILQDYKETAEHYTIVDLMRNDLARVATNVRVEDFRYIDRVKTLQGELLQVSSRIAADLPPNASEHLGDILFTLLPAGSISGAPKEATLQAIAEAEGEPRGFYTGVFGYFDGKDLDTGVLIRFIAEHPDGSLRYHSGGGITINSLCHDEYHEAIAKVYLPFF</sequence>